<accession>A0A9E7R017</accession>
<sequence>MARNSKLFAVTMASLLVFVAFTPGALAASAANAAANTSVDVSTEAATDVTVDSATLNGNVTELNGSENASLAFQYWAADDSVNKTTVEAGNLSSEGAFSADVGDLSPDTTYVYVATAGAGNAAAVGAEQEFTTLETLDVSVETDGAVNVTATNATFEGDLTDVQGAENASVSFRMYEEGQRNTTNVLTLGEQSEGNFSADVSELSPNTAYVVVAQAEAERGNESEDATGESVNFTTDDATQPLGVETANASDVTNTSASLNGDLTGLNGSDNASVSFTYWVSGDAANTTTTTAVELDAPGSFSAAVDGLAGNTTYVYAATAETGDESVAGENVTFTTEADVLPLGVETDDATEVANASATLNGDLTGLNGSDSAAVAFEYWAVNGSESATTVDAGNLSDAGTFDAGVSGLQNNTTYVYVATAEVGNAAVTGEEETFTTGAAEEEGFVPPNGPFGQQVVAFVDYLRNSEDAEERNLGQSISDWVTANNPGADNRPDHAGPPADKGPSADKERGPPEDKERGPPEDKERGPPADRGPDEDDDDAAPEDDEEEADDSDDDEEDDDSDDDEEDDKGGPPEHAGPK</sequence>
<dbReference type="KEGG" id="ssai:N0B31_13425"/>
<gene>
    <name evidence="2" type="ORF">N0B31_13425</name>
</gene>
<dbReference type="GeneID" id="74943441"/>
<proteinExistence type="predicted"/>
<dbReference type="RefSeq" id="WP_260592137.1">
    <property type="nucleotide sequence ID" value="NZ_CP104003.1"/>
</dbReference>
<dbReference type="AlphaFoldDB" id="A0A9E7R017"/>
<evidence type="ECO:0008006" key="4">
    <source>
        <dbReference type="Google" id="ProtNLM"/>
    </source>
</evidence>
<feature type="compositionally biased region" description="Acidic residues" evidence="1">
    <location>
        <begin position="535"/>
        <end position="570"/>
    </location>
</feature>
<name>A0A9E7R017_9EURY</name>
<feature type="compositionally biased region" description="Basic and acidic residues" evidence="1">
    <location>
        <begin position="571"/>
        <end position="581"/>
    </location>
</feature>
<feature type="region of interest" description="Disordered" evidence="1">
    <location>
        <begin position="481"/>
        <end position="581"/>
    </location>
</feature>
<organism evidence="2 3">
    <name type="scientific">Salinirubellus salinus</name>
    <dbReference type="NCBI Taxonomy" id="1364945"/>
    <lineage>
        <taxon>Archaea</taxon>
        <taxon>Methanobacteriati</taxon>
        <taxon>Methanobacteriota</taxon>
        <taxon>Stenosarchaea group</taxon>
        <taxon>Halobacteria</taxon>
        <taxon>Halobacteriales</taxon>
        <taxon>Natronomonadaceae</taxon>
        <taxon>Salinirubellus</taxon>
    </lineage>
</organism>
<evidence type="ECO:0000256" key="1">
    <source>
        <dbReference type="SAM" id="MobiDB-lite"/>
    </source>
</evidence>
<evidence type="ECO:0000313" key="2">
    <source>
        <dbReference type="EMBL" id="UWM53142.1"/>
    </source>
</evidence>
<dbReference type="Proteomes" id="UP001057580">
    <property type="component" value="Chromosome"/>
</dbReference>
<dbReference type="EMBL" id="CP104003">
    <property type="protein sequence ID" value="UWM53142.1"/>
    <property type="molecule type" value="Genomic_DNA"/>
</dbReference>
<evidence type="ECO:0000313" key="3">
    <source>
        <dbReference type="Proteomes" id="UP001057580"/>
    </source>
</evidence>
<feature type="compositionally biased region" description="Basic and acidic residues" evidence="1">
    <location>
        <begin position="505"/>
        <end position="534"/>
    </location>
</feature>
<keyword evidence="3" id="KW-1185">Reference proteome</keyword>
<protein>
    <recommendedName>
        <fullName evidence="4">Fibronectin type III domain-containing protein</fullName>
    </recommendedName>
</protein>
<reference evidence="2" key="1">
    <citation type="submission" date="2022-09" db="EMBL/GenBank/DDBJ databases">
        <title>Diverse halophilic archaea isolated from saline environments.</title>
        <authorList>
            <person name="Cui H.-L."/>
        </authorList>
    </citation>
    <scope>NUCLEOTIDE SEQUENCE</scope>
    <source>
        <strain evidence="2">ZS-35-S2</strain>
    </source>
</reference>